<dbReference type="GO" id="GO:0008270">
    <property type="term" value="F:zinc ion binding"/>
    <property type="evidence" value="ECO:0007669"/>
    <property type="project" value="UniProtKB-KW"/>
</dbReference>
<evidence type="ECO:0000256" key="2">
    <source>
        <dbReference type="ARBA" id="ARBA00022771"/>
    </source>
</evidence>
<feature type="region of interest" description="Disordered" evidence="4">
    <location>
        <begin position="288"/>
        <end position="307"/>
    </location>
</feature>
<proteinExistence type="predicted"/>
<sequence>MDDETARLNLQLQLEELQEATSKLKGKQPAGEVSDFELALKCYEDDLDENMALLSDRILCKSIASAVQTDGEVIRELQVQEQQATADRALALRSRNGVIPAPTNTGRQLRESNDESDNLDKELLERMAAMNAFGPNENDSKAATGANGVRCVSCLDYVASDNVAKAPCDHDYCRRCLQELFTRSLTDESLFPPRCCGQPIAAEANRMFLSPQLVGEYQAKKLEMDTPNRTYCHRPQCSAFIPPHFIRNEWDEDRLIERAHVVVNRELGDRRIPAARVAEMVQQARRRLVNDHESAQKIEEDDEAHEE</sequence>
<evidence type="ECO:0000256" key="1">
    <source>
        <dbReference type="ARBA" id="ARBA00022723"/>
    </source>
</evidence>
<dbReference type="PROSITE" id="PS00518">
    <property type="entry name" value="ZF_RING_1"/>
    <property type="match status" value="1"/>
</dbReference>
<evidence type="ECO:0008006" key="7">
    <source>
        <dbReference type="Google" id="ProtNLM"/>
    </source>
</evidence>
<feature type="compositionally biased region" description="Basic and acidic residues" evidence="4">
    <location>
        <begin position="288"/>
        <end position="298"/>
    </location>
</feature>
<dbReference type="InterPro" id="IPR013083">
    <property type="entry name" value="Znf_RING/FYVE/PHD"/>
</dbReference>
<keyword evidence="2" id="KW-0863">Zinc-finger</keyword>
<dbReference type="InterPro" id="IPR017907">
    <property type="entry name" value="Znf_RING_CS"/>
</dbReference>
<keyword evidence="6" id="KW-1185">Reference proteome</keyword>
<dbReference type="SUPFAM" id="SSF57850">
    <property type="entry name" value="RING/U-box"/>
    <property type="match status" value="1"/>
</dbReference>
<reference evidence="5 6" key="1">
    <citation type="journal article" date="2023" name="PLoS ONE">
        <title>Cytospora paraplurivora sp. nov. isolated from orchards with fruit tree decline syndrome in Ontario, Canada.</title>
        <authorList>
            <person name="Ilyukhin E."/>
            <person name="Nguyen H.D.T."/>
            <person name="Castle A.J."/>
            <person name="Ellouze W."/>
        </authorList>
    </citation>
    <scope>NUCLEOTIDE SEQUENCE [LARGE SCALE GENOMIC DNA]</scope>
    <source>
        <strain evidence="5 6">FDS-564</strain>
    </source>
</reference>
<dbReference type="Proteomes" id="UP001320245">
    <property type="component" value="Unassembled WGS sequence"/>
</dbReference>
<evidence type="ECO:0000256" key="4">
    <source>
        <dbReference type="SAM" id="MobiDB-lite"/>
    </source>
</evidence>
<keyword evidence="1" id="KW-0479">Metal-binding</keyword>
<keyword evidence="3" id="KW-0862">Zinc</keyword>
<dbReference type="EMBL" id="JAJSPL020000026">
    <property type="protein sequence ID" value="KAK7738393.1"/>
    <property type="molecule type" value="Genomic_DNA"/>
</dbReference>
<protein>
    <recommendedName>
        <fullName evidence="7">RING-type domain-containing protein</fullName>
    </recommendedName>
</protein>
<dbReference type="AlphaFoldDB" id="A0AAN9U319"/>
<dbReference type="Gene3D" id="3.30.40.10">
    <property type="entry name" value="Zinc/RING finger domain, C3HC4 (zinc finger)"/>
    <property type="match status" value="1"/>
</dbReference>
<comment type="caution">
    <text evidence="5">The sequence shown here is derived from an EMBL/GenBank/DDBJ whole genome shotgun (WGS) entry which is preliminary data.</text>
</comment>
<evidence type="ECO:0000256" key="3">
    <source>
        <dbReference type="ARBA" id="ARBA00022833"/>
    </source>
</evidence>
<evidence type="ECO:0000313" key="5">
    <source>
        <dbReference type="EMBL" id="KAK7738393.1"/>
    </source>
</evidence>
<name>A0AAN9U319_9PEZI</name>
<organism evidence="5 6">
    <name type="scientific">Cytospora paraplurivora</name>
    <dbReference type="NCBI Taxonomy" id="2898453"/>
    <lineage>
        <taxon>Eukaryota</taxon>
        <taxon>Fungi</taxon>
        <taxon>Dikarya</taxon>
        <taxon>Ascomycota</taxon>
        <taxon>Pezizomycotina</taxon>
        <taxon>Sordariomycetes</taxon>
        <taxon>Sordariomycetidae</taxon>
        <taxon>Diaporthales</taxon>
        <taxon>Cytosporaceae</taxon>
        <taxon>Cytospora</taxon>
    </lineage>
</organism>
<accession>A0AAN9U319</accession>
<evidence type="ECO:0000313" key="6">
    <source>
        <dbReference type="Proteomes" id="UP001320245"/>
    </source>
</evidence>
<gene>
    <name evidence="5" type="ORF">SLS53_006208</name>
</gene>